<organism evidence="3 4">
    <name type="scientific">Allochromatium tepidum</name>
    <dbReference type="NCBI Taxonomy" id="553982"/>
    <lineage>
        <taxon>Bacteria</taxon>
        <taxon>Pseudomonadati</taxon>
        <taxon>Pseudomonadota</taxon>
        <taxon>Gammaproteobacteria</taxon>
        <taxon>Chromatiales</taxon>
        <taxon>Chromatiaceae</taxon>
        <taxon>Allochromatium</taxon>
    </lineage>
</organism>
<feature type="domain" description="GGDEF" evidence="2">
    <location>
        <begin position="385"/>
        <end position="520"/>
    </location>
</feature>
<dbReference type="PROSITE" id="PS50883">
    <property type="entry name" value="EAL"/>
    <property type="match status" value="1"/>
</dbReference>
<gene>
    <name evidence="3" type="ORF">Atep_22260</name>
</gene>
<dbReference type="SUPFAM" id="SSF55073">
    <property type="entry name" value="Nucleotide cyclase"/>
    <property type="match status" value="1"/>
</dbReference>
<dbReference type="Pfam" id="PF07793">
    <property type="entry name" value="DUF1631"/>
    <property type="match status" value="1"/>
</dbReference>
<dbReference type="InterPro" id="IPR000160">
    <property type="entry name" value="GGDEF_dom"/>
</dbReference>
<dbReference type="Gene3D" id="3.20.20.450">
    <property type="entry name" value="EAL domain"/>
    <property type="match status" value="1"/>
</dbReference>
<dbReference type="PROSITE" id="PS50887">
    <property type="entry name" value="GGDEF"/>
    <property type="match status" value="1"/>
</dbReference>
<sequence length="789" mass="87770">MLERIPAHLLSMAVTYPGALLDDQHPLVRLLDRVDRLARLLPNGARDDAEHQQAFERLIERLVAAEADDLSTLDALDAQMDDLNGRLDRQSRSNRAHWVSVCEIRERHRQAREAVRLRINGILADRPIHPVLIELLERGWRTLLETACLAGGLDGPRWRRHWRTLWQLHLETCGGSPETEPSIAVDGQRVLLEELLDGLGAMGLTPEECSELTDRARQVLEQAQAGQIEPGLCRPFTPLAPAPDDAPDSVAGNVAEADWNAAGNRIDALPLGALVWSHEREGPVALRLIWRSQDGSRLGLTDPLGKRLISLRRSRLIKKLLREQLVIDMTAPEGSVQRAATIALERMQSKIREHDLPDPLTGLANQHRLRGTLVELLADPSARDRPHVLGFLELDRFDLMTSQYGFTRSEQILKAVAELLLAQLPEARCLAYLGAGRFGVLTAIGDDDEALALGERLRTALGALPFAPEAKPGARRFSWSLGLSLLDGPPAMPEHYLSAVNLACLTARRQGGDRVVLFRDEDPLILKQLEQLHAWVQAEDAIRSERIRLRFQPIAPLAELDLERPDQGAHHSEILLSVYDENHQPLHLGDFIAAAEALNMMPTLDHQVIETTLRRLHEHPEFVEGPLGSVAINVSGQTIGEADFVTWVGRRLEHWAIPAQRVGFEVTETAAIVDIERAAANLAQLKALGCSLYLDDFGSGLSSYGYLKRLPFDYVKIDGSFIKDIINNPHDQAIVRSFNEIAHFMGKQTVAEFVENAGIIALLREIGIDHVQGYAIARPDFIDEVVTRH</sequence>
<dbReference type="Pfam" id="PF00990">
    <property type="entry name" value="GGDEF"/>
    <property type="match status" value="1"/>
</dbReference>
<dbReference type="InterPro" id="IPR001633">
    <property type="entry name" value="EAL_dom"/>
</dbReference>
<dbReference type="SMART" id="SM00052">
    <property type="entry name" value="EAL"/>
    <property type="match status" value="1"/>
</dbReference>
<dbReference type="Gene3D" id="3.30.70.270">
    <property type="match status" value="1"/>
</dbReference>
<dbReference type="InterPro" id="IPR050706">
    <property type="entry name" value="Cyclic-di-GMP_PDE-like"/>
</dbReference>
<dbReference type="SUPFAM" id="SSF141868">
    <property type="entry name" value="EAL domain-like"/>
    <property type="match status" value="1"/>
</dbReference>
<dbReference type="InterPro" id="IPR012434">
    <property type="entry name" value="DUF1631"/>
</dbReference>
<evidence type="ECO:0000313" key="3">
    <source>
        <dbReference type="EMBL" id="BCU07549.1"/>
    </source>
</evidence>
<evidence type="ECO:0000313" key="4">
    <source>
        <dbReference type="Proteomes" id="UP000680679"/>
    </source>
</evidence>
<evidence type="ECO:0000259" key="2">
    <source>
        <dbReference type="PROSITE" id="PS50887"/>
    </source>
</evidence>
<dbReference type="PANTHER" id="PTHR33121">
    <property type="entry name" value="CYCLIC DI-GMP PHOSPHODIESTERASE PDEF"/>
    <property type="match status" value="1"/>
</dbReference>
<name>A0ABN6GD39_9GAMM</name>
<protein>
    <submittedName>
        <fullName evidence="3">Uncharacterized protein</fullName>
    </submittedName>
</protein>
<dbReference type="CDD" id="cd01949">
    <property type="entry name" value="GGDEF"/>
    <property type="match status" value="1"/>
</dbReference>
<proteinExistence type="predicted"/>
<dbReference type="EMBL" id="AP024563">
    <property type="protein sequence ID" value="BCU07549.1"/>
    <property type="molecule type" value="Genomic_DNA"/>
</dbReference>
<dbReference type="SMART" id="SM00267">
    <property type="entry name" value="GGDEF"/>
    <property type="match status" value="1"/>
</dbReference>
<dbReference type="PANTHER" id="PTHR33121:SF23">
    <property type="entry name" value="CYCLIC DI-GMP PHOSPHODIESTERASE PDEB"/>
    <property type="match status" value="1"/>
</dbReference>
<accession>A0ABN6GD39</accession>
<dbReference type="Proteomes" id="UP000680679">
    <property type="component" value="Chromosome"/>
</dbReference>
<dbReference type="InterPro" id="IPR029787">
    <property type="entry name" value="Nucleotide_cyclase"/>
</dbReference>
<keyword evidence="4" id="KW-1185">Reference proteome</keyword>
<feature type="domain" description="EAL" evidence="1">
    <location>
        <begin position="531"/>
        <end position="789"/>
    </location>
</feature>
<dbReference type="Pfam" id="PF00563">
    <property type="entry name" value="EAL"/>
    <property type="match status" value="1"/>
</dbReference>
<reference evidence="3 4" key="1">
    <citation type="submission" date="2021-04" db="EMBL/GenBank/DDBJ databases">
        <title>Complete genome sequencing of Allochromatium tepidum strain NZ.</title>
        <authorList>
            <person name="Tsukatani Y."/>
            <person name="Mori H."/>
        </authorList>
    </citation>
    <scope>NUCLEOTIDE SEQUENCE [LARGE SCALE GENOMIC DNA]</scope>
    <source>
        <strain evidence="3 4">NZ</strain>
    </source>
</reference>
<dbReference type="InterPro" id="IPR035919">
    <property type="entry name" value="EAL_sf"/>
</dbReference>
<dbReference type="InterPro" id="IPR043128">
    <property type="entry name" value="Rev_trsase/Diguanyl_cyclase"/>
</dbReference>
<evidence type="ECO:0000259" key="1">
    <source>
        <dbReference type="PROSITE" id="PS50883"/>
    </source>
</evidence>
<dbReference type="CDD" id="cd01948">
    <property type="entry name" value="EAL"/>
    <property type="match status" value="1"/>
</dbReference>